<feature type="compositionally biased region" description="Pro residues" evidence="1">
    <location>
        <begin position="203"/>
        <end position="219"/>
    </location>
</feature>
<gene>
    <name evidence="3" type="ORF">E2C01_017704</name>
</gene>
<feature type="chain" id="PRO_5022928886" evidence="2">
    <location>
        <begin position="17"/>
        <end position="229"/>
    </location>
</feature>
<accession>A0A5B7DUK0</accession>
<dbReference type="EMBL" id="VSRR010001352">
    <property type="protein sequence ID" value="MPC24616.1"/>
    <property type="molecule type" value="Genomic_DNA"/>
</dbReference>
<dbReference type="Proteomes" id="UP000324222">
    <property type="component" value="Unassembled WGS sequence"/>
</dbReference>
<proteinExistence type="predicted"/>
<reference evidence="3 4" key="1">
    <citation type="submission" date="2019-05" db="EMBL/GenBank/DDBJ databases">
        <title>Another draft genome of Portunus trituberculatus and its Hox gene families provides insights of decapod evolution.</title>
        <authorList>
            <person name="Jeong J.-H."/>
            <person name="Song I."/>
            <person name="Kim S."/>
            <person name="Choi T."/>
            <person name="Kim D."/>
            <person name="Ryu S."/>
            <person name="Kim W."/>
        </authorList>
    </citation>
    <scope>NUCLEOTIDE SEQUENCE [LARGE SCALE GENOMIC DNA]</scope>
    <source>
        <tissue evidence="3">Muscle</tissue>
    </source>
</reference>
<feature type="region of interest" description="Disordered" evidence="1">
    <location>
        <begin position="158"/>
        <end position="229"/>
    </location>
</feature>
<comment type="caution">
    <text evidence="3">The sequence shown here is derived from an EMBL/GenBank/DDBJ whole genome shotgun (WGS) entry which is preliminary data.</text>
</comment>
<evidence type="ECO:0000256" key="2">
    <source>
        <dbReference type="SAM" id="SignalP"/>
    </source>
</evidence>
<evidence type="ECO:0000313" key="3">
    <source>
        <dbReference type="EMBL" id="MPC24616.1"/>
    </source>
</evidence>
<protein>
    <submittedName>
        <fullName evidence="3">Uncharacterized protein</fullName>
    </submittedName>
</protein>
<feature type="compositionally biased region" description="Basic and acidic residues" evidence="1">
    <location>
        <begin position="158"/>
        <end position="173"/>
    </location>
</feature>
<organism evidence="3 4">
    <name type="scientific">Portunus trituberculatus</name>
    <name type="common">Swimming crab</name>
    <name type="synonym">Neptunus trituberculatus</name>
    <dbReference type="NCBI Taxonomy" id="210409"/>
    <lineage>
        <taxon>Eukaryota</taxon>
        <taxon>Metazoa</taxon>
        <taxon>Ecdysozoa</taxon>
        <taxon>Arthropoda</taxon>
        <taxon>Crustacea</taxon>
        <taxon>Multicrustacea</taxon>
        <taxon>Malacostraca</taxon>
        <taxon>Eumalacostraca</taxon>
        <taxon>Eucarida</taxon>
        <taxon>Decapoda</taxon>
        <taxon>Pleocyemata</taxon>
        <taxon>Brachyura</taxon>
        <taxon>Eubrachyura</taxon>
        <taxon>Portunoidea</taxon>
        <taxon>Portunidae</taxon>
        <taxon>Portuninae</taxon>
        <taxon>Portunus</taxon>
    </lineage>
</organism>
<dbReference type="AlphaFoldDB" id="A0A5B7DUK0"/>
<evidence type="ECO:0000313" key="4">
    <source>
        <dbReference type="Proteomes" id="UP000324222"/>
    </source>
</evidence>
<name>A0A5B7DUK0_PORTR</name>
<sequence length="229" mass="24839">MLFSSVLLSLVSKIPTSFLPDVRPTPRRPTNTAMLNQTGRYSSLFLVSNIPTFFPPDTRPSPRRPWNITLGEDDRCQHPSPPRHHTVAASAASAVAVAATLRSASAAPPCRLGASPRSFILASGKLVQSVQNLKKGKKWSLREAEQVWLSGAARYGREREGGRQAGGRQREITRGASRKRRPTPLVSVGPLTEVGGTKRTTDDPPPPLPPPPPVSPPVPRETAVYLGYF</sequence>
<keyword evidence="2" id="KW-0732">Signal</keyword>
<keyword evidence="4" id="KW-1185">Reference proteome</keyword>
<evidence type="ECO:0000256" key="1">
    <source>
        <dbReference type="SAM" id="MobiDB-lite"/>
    </source>
</evidence>
<feature type="signal peptide" evidence="2">
    <location>
        <begin position="1"/>
        <end position="16"/>
    </location>
</feature>